<dbReference type="PANTHER" id="PTHR10146:SF14">
    <property type="entry name" value="PYRIDOXAL PHOSPHATE HOMEOSTASIS PROTEIN"/>
    <property type="match status" value="1"/>
</dbReference>
<sequence>MERIENNINNVVNNIRNACLKAGRNPDEVKLIAVTKTIDVDTINCALKTGITDIGENKVQEIIVKYDKIQYKPKWHLIGHLQTNKVKYIIDKVDLIHSLDSLRLAKEINKRAKRIERVMDVLIQINIADDEDKFGIGYDELDDFIKDMSEFENIRVQGLMTIVPYVKNSEEVRPYFREMKGIFDSLKNSNYNNINMNYLSMGMTNDYTVAVEEGSNMVRIGTGIFGQRDYSKK</sequence>
<reference evidence="6 7" key="1">
    <citation type="submission" date="2016-11" db="EMBL/GenBank/DDBJ databases">
        <authorList>
            <person name="Jaros S."/>
            <person name="Januszkiewicz K."/>
            <person name="Wedrychowicz H."/>
        </authorList>
    </citation>
    <scope>NUCLEOTIDE SEQUENCE [LARGE SCALE GENOMIC DNA]</scope>
    <source>
        <strain evidence="6 7">DSM 15212</strain>
    </source>
</reference>
<feature type="modified residue" description="N6-(pyridoxal phosphate)lysine" evidence="2 3">
    <location>
        <position position="36"/>
    </location>
</feature>
<dbReference type="STRING" id="1121301.SAMN02745912_03164"/>
<dbReference type="Gene3D" id="3.20.20.10">
    <property type="entry name" value="Alanine racemase"/>
    <property type="match status" value="1"/>
</dbReference>
<dbReference type="CDD" id="cd00635">
    <property type="entry name" value="PLPDE_III_YBL036c_like"/>
    <property type="match status" value="1"/>
</dbReference>
<dbReference type="InterPro" id="IPR011078">
    <property type="entry name" value="PyrdxlP_homeostasis"/>
</dbReference>
<evidence type="ECO:0000256" key="4">
    <source>
        <dbReference type="RuleBase" id="RU004514"/>
    </source>
</evidence>
<evidence type="ECO:0000256" key="2">
    <source>
        <dbReference type="HAMAP-Rule" id="MF_02087"/>
    </source>
</evidence>
<feature type="domain" description="Alanine racemase N-terminal" evidence="5">
    <location>
        <begin position="9"/>
        <end position="228"/>
    </location>
</feature>
<dbReference type="InterPro" id="IPR029066">
    <property type="entry name" value="PLP-binding_barrel"/>
</dbReference>
<dbReference type="PANTHER" id="PTHR10146">
    <property type="entry name" value="PROLINE SYNTHETASE CO-TRANSCRIBED BACTERIAL HOMOLOG PROTEIN"/>
    <property type="match status" value="1"/>
</dbReference>
<organism evidence="6 7">
    <name type="scientific">Paramaledivibacter caminithermalis (strain DSM 15212 / CIP 107654 / DViRD3)</name>
    <name type="common">Clostridium caminithermale</name>
    <dbReference type="NCBI Taxonomy" id="1121301"/>
    <lineage>
        <taxon>Bacteria</taxon>
        <taxon>Bacillati</taxon>
        <taxon>Bacillota</taxon>
        <taxon>Clostridia</taxon>
        <taxon>Peptostreptococcales</taxon>
        <taxon>Caminicellaceae</taxon>
        <taxon>Paramaledivibacter</taxon>
    </lineage>
</organism>
<dbReference type="Pfam" id="PF01168">
    <property type="entry name" value="Ala_racemase_N"/>
    <property type="match status" value="1"/>
</dbReference>
<evidence type="ECO:0000313" key="7">
    <source>
        <dbReference type="Proteomes" id="UP000184465"/>
    </source>
</evidence>
<dbReference type="InterPro" id="IPR001608">
    <property type="entry name" value="Ala_racemase_N"/>
</dbReference>
<dbReference type="PIRSF" id="PIRSF004848">
    <property type="entry name" value="YBL036c_PLPDEIII"/>
    <property type="match status" value="1"/>
</dbReference>
<dbReference type="NCBIfam" id="TIGR00044">
    <property type="entry name" value="YggS family pyridoxal phosphate-dependent enzyme"/>
    <property type="match status" value="1"/>
</dbReference>
<protein>
    <recommendedName>
        <fullName evidence="2">Pyridoxal phosphate homeostasis protein</fullName>
        <shortName evidence="2">PLP homeostasis protein</shortName>
    </recommendedName>
</protein>
<evidence type="ECO:0000313" key="6">
    <source>
        <dbReference type="EMBL" id="SHK39224.1"/>
    </source>
</evidence>
<name>A0A1M6S305_PARC5</name>
<comment type="cofactor">
    <cofactor evidence="3">
        <name>pyridoxal 5'-phosphate</name>
        <dbReference type="ChEBI" id="CHEBI:597326"/>
    </cofactor>
</comment>
<evidence type="ECO:0000256" key="1">
    <source>
        <dbReference type="ARBA" id="ARBA00022898"/>
    </source>
</evidence>
<dbReference type="HAMAP" id="MF_02087">
    <property type="entry name" value="PLP_homeostasis"/>
    <property type="match status" value="1"/>
</dbReference>
<dbReference type="FunFam" id="3.20.20.10:FF:000018">
    <property type="entry name" value="Pyridoxal phosphate homeostasis protein"/>
    <property type="match status" value="1"/>
</dbReference>
<dbReference type="SUPFAM" id="SSF51419">
    <property type="entry name" value="PLP-binding barrel"/>
    <property type="match status" value="1"/>
</dbReference>
<evidence type="ECO:0000256" key="3">
    <source>
        <dbReference type="PIRSR" id="PIRSR004848-1"/>
    </source>
</evidence>
<keyword evidence="1 2" id="KW-0663">Pyridoxal phosphate</keyword>
<proteinExistence type="inferred from homology"/>
<accession>A0A1M6S305</accession>
<evidence type="ECO:0000259" key="5">
    <source>
        <dbReference type="Pfam" id="PF01168"/>
    </source>
</evidence>
<dbReference type="RefSeq" id="WP_073152240.1">
    <property type="nucleotide sequence ID" value="NZ_FRAG01000054.1"/>
</dbReference>
<comment type="similarity">
    <text evidence="2 4">Belongs to the pyridoxal phosphate-binding protein YggS/PROSC family.</text>
</comment>
<comment type="function">
    <text evidence="2">Pyridoxal 5'-phosphate (PLP)-binding protein, which is involved in PLP homeostasis.</text>
</comment>
<dbReference type="Proteomes" id="UP000184465">
    <property type="component" value="Unassembled WGS sequence"/>
</dbReference>
<dbReference type="GO" id="GO:0030170">
    <property type="term" value="F:pyridoxal phosphate binding"/>
    <property type="evidence" value="ECO:0007669"/>
    <property type="project" value="UniProtKB-UniRule"/>
</dbReference>
<keyword evidence="7" id="KW-1185">Reference proteome</keyword>
<dbReference type="OrthoDB" id="9804072at2"/>
<dbReference type="EMBL" id="FRAG01000054">
    <property type="protein sequence ID" value="SHK39224.1"/>
    <property type="molecule type" value="Genomic_DNA"/>
</dbReference>
<dbReference type="AlphaFoldDB" id="A0A1M6S305"/>
<gene>
    <name evidence="6" type="ORF">SAMN02745912_03164</name>
</gene>